<dbReference type="AlphaFoldDB" id="A0A644Z654"/>
<protein>
    <submittedName>
        <fullName evidence="1">Uncharacterized protein</fullName>
    </submittedName>
</protein>
<sequence>MNVYVVNRRGPFELNPAVAGQVAVRNRAACARQSIVGVRLQLVKQLVVNQSAVFLYLGTDHSVHHIMLDFVVKPVSNIDVDIDDHFGVQRNDRQVALNVGKVCVPAVCHIPIPCGVGGRGGVSALFNGNSINQSTVPVPEFYRICCGFNALRPEQLAGIAVLTFRKCAERQHRHNQHEAEHHADDPE</sequence>
<gene>
    <name evidence="1" type="ORF">SDC9_82352</name>
</gene>
<dbReference type="EMBL" id="VSSQ01007388">
    <property type="protein sequence ID" value="MPM35758.1"/>
    <property type="molecule type" value="Genomic_DNA"/>
</dbReference>
<organism evidence="1">
    <name type="scientific">bioreactor metagenome</name>
    <dbReference type="NCBI Taxonomy" id="1076179"/>
    <lineage>
        <taxon>unclassified sequences</taxon>
        <taxon>metagenomes</taxon>
        <taxon>ecological metagenomes</taxon>
    </lineage>
</organism>
<reference evidence="1" key="1">
    <citation type="submission" date="2019-08" db="EMBL/GenBank/DDBJ databases">
        <authorList>
            <person name="Kucharzyk K."/>
            <person name="Murdoch R.W."/>
            <person name="Higgins S."/>
            <person name="Loffler F."/>
        </authorList>
    </citation>
    <scope>NUCLEOTIDE SEQUENCE</scope>
</reference>
<comment type="caution">
    <text evidence="1">The sequence shown here is derived from an EMBL/GenBank/DDBJ whole genome shotgun (WGS) entry which is preliminary data.</text>
</comment>
<name>A0A644Z654_9ZZZZ</name>
<proteinExistence type="predicted"/>
<accession>A0A644Z654</accession>
<evidence type="ECO:0000313" key="1">
    <source>
        <dbReference type="EMBL" id="MPM35758.1"/>
    </source>
</evidence>